<keyword evidence="1" id="KW-1133">Transmembrane helix</keyword>
<keyword evidence="1" id="KW-0472">Membrane</keyword>
<sequence length="45" mass="4991">MKWIGGKENLSKAILSNIAFPFNKHNGLFIGGVLLYCGVILLMRI</sequence>
<feature type="transmembrane region" description="Helical" evidence="1">
    <location>
        <begin position="25"/>
        <end position="43"/>
    </location>
</feature>
<dbReference type="EMBL" id="CP005829">
    <property type="protein sequence ID" value="AHH08442.1"/>
    <property type="molecule type" value="Genomic_DNA"/>
</dbReference>
<name>W5SNG3_BORAN</name>
<evidence type="ECO:0000313" key="3">
    <source>
        <dbReference type="Proteomes" id="UP000019262"/>
    </source>
</evidence>
<accession>W5SNG3</accession>
<gene>
    <name evidence="2" type="ORF">BAN_0068600</name>
</gene>
<keyword evidence="1" id="KW-0812">Transmembrane</keyword>
<dbReference type="PATRIC" id="fig|1313293.3.peg.485"/>
<dbReference type="AlphaFoldDB" id="W5SNG3"/>
<evidence type="ECO:0000256" key="1">
    <source>
        <dbReference type="SAM" id="Phobius"/>
    </source>
</evidence>
<protein>
    <submittedName>
        <fullName evidence="2">DNA adenine methylase</fullName>
        <ecNumber evidence="2">2.1.1.72</ecNumber>
    </submittedName>
</protein>
<dbReference type="HOGENOM" id="CLU_3196768_0_0_12"/>
<keyword evidence="2" id="KW-0489">Methyltransferase</keyword>
<dbReference type="Proteomes" id="UP000019262">
    <property type="component" value="Chromosome"/>
</dbReference>
<keyword evidence="2" id="KW-0808">Transferase</keyword>
<evidence type="ECO:0000313" key="2">
    <source>
        <dbReference type="EMBL" id="AHH08442.1"/>
    </source>
</evidence>
<reference evidence="2 3" key="1">
    <citation type="submission" date="2013-04" db="EMBL/GenBank/DDBJ databases">
        <title>Comparative Genomics of Relapsing Fever Spirochetes.</title>
        <authorList>
            <person name="Schwan T.G."/>
            <person name="Raffel S.J."/>
            <person name="Porcella S.F."/>
            <person name="Martens C.A."/>
            <person name="Bruno D.P."/>
            <person name="Rickefs S.M."/>
            <person name="Barbian K.B."/>
        </authorList>
    </citation>
    <scope>NUCLEOTIDE SEQUENCE [LARGE SCALE GENOMIC DNA]</scope>
    <source>
        <strain evidence="2 3">BA2</strain>
    </source>
</reference>
<dbReference type="EC" id="2.1.1.72" evidence="2"/>
<organism evidence="2 3">
    <name type="scientific">Borrelia anserina BA2</name>
    <dbReference type="NCBI Taxonomy" id="1313293"/>
    <lineage>
        <taxon>Bacteria</taxon>
        <taxon>Pseudomonadati</taxon>
        <taxon>Spirochaetota</taxon>
        <taxon>Spirochaetia</taxon>
        <taxon>Spirochaetales</taxon>
        <taxon>Borreliaceae</taxon>
        <taxon>Borrelia</taxon>
    </lineage>
</organism>
<proteinExistence type="predicted"/>
<dbReference type="GO" id="GO:0009007">
    <property type="term" value="F:site-specific DNA-methyltransferase (adenine-specific) activity"/>
    <property type="evidence" value="ECO:0007669"/>
    <property type="project" value="UniProtKB-EC"/>
</dbReference>
<dbReference type="GO" id="GO:0032259">
    <property type="term" value="P:methylation"/>
    <property type="evidence" value="ECO:0007669"/>
    <property type="project" value="UniProtKB-KW"/>
</dbReference>